<protein>
    <submittedName>
        <fullName evidence="1">Uncharacterized protein</fullName>
    </submittedName>
</protein>
<accession>A0A0K9NQ19</accession>
<evidence type="ECO:0000313" key="1">
    <source>
        <dbReference type="EMBL" id="KMZ58157.1"/>
    </source>
</evidence>
<keyword evidence="2" id="KW-1185">Reference proteome</keyword>
<dbReference type="Proteomes" id="UP000036987">
    <property type="component" value="Unassembled WGS sequence"/>
</dbReference>
<dbReference type="AlphaFoldDB" id="A0A0K9NQ19"/>
<gene>
    <name evidence="1" type="ORF">ZOSMA_7G01900</name>
</gene>
<comment type="caution">
    <text evidence="1">The sequence shown here is derived from an EMBL/GenBank/DDBJ whole genome shotgun (WGS) entry which is preliminary data.</text>
</comment>
<proteinExistence type="predicted"/>
<reference evidence="2" key="1">
    <citation type="journal article" date="2016" name="Nature">
        <title>The genome of the seagrass Zostera marina reveals angiosperm adaptation to the sea.</title>
        <authorList>
            <person name="Olsen J.L."/>
            <person name="Rouze P."/>
            <person name="Verhelst B."/>
            <person name="Lin Y.-C."/>
            <person name="Bayer T."/>
            <person name="Collen J."/>
            <person name="Dattolo E."/>
            <person name="De Paoli E."/>
            <person name="Dittami S."/>
            <person name="Maumus F."/>
            <person name="Michel G."/>
            <person name="Kersting A."/>
            <person name="Lauritano C."/>
            <person name="Lohaus R."/>
            <person name="Toepel M."/>
            <person name="Tonon T."/>
            <person name="Vanneste K."/>
            <person name="Amirebrahimi M."/>
            <person name="Brakel J."/>
            <person name="Bostroem C."/>
            <person name="Chovatia M."/>
            <person name="Grimwood J."/>
            <person name="Jenkins J.W."/>
            <person name="Jueterbock A."/>
            <person name="Mraz A."/>
            <person name="Stam W.T."/>
            <person name="Tice H."/>
            <person name="Bornberg-Bauer E."/>
            <person name="Green P.J."/>
            <person name="Pearson G.A."/>
            <person name="Procaccini G."/>
            <person name="Duarte C.M."/>
            <person name="Schmutz J."/>
            <person name="Reusch T.B.H."/>
            <person name="Van de Peer Y."/>
        </authorList>
    </citation>
    <scope>NUCLEOTIDE SEQUENCE [LARGE SCALE GENOMIC DNA]</scope>
    <source>
        <strain evidence="2">cv. Finnish</strain>
    </source>
</reference>
<name>A0A0K9NQ19_ZOSMR</name>
<dbReference type="EMBL" id="LFYR01001978">
    <property type="protein sequence ID" value="KMZ58157.1"/>
    <property type="molecule type" value="Genomic_DNA"/>
</dbReference>
<sequence>MDSQVSVALALSFVGGLSTSIGDHACQHIQALVGSGGSV</sequence>
<organism evidence="1 2">
    <name type="scientific">Zostera marina</name>
    <name type="common">Eelgrass</name>
    <dbReference type="NCBI Taxonomy" id="29655"/>
    <lineage>
        <taxon>Eukaryota</taxon>
        <taxon>Viridiplantae</taxon>
        <taxon>Streptophyta</taxon>
        <taxon>Embryophyta</taxon>
        <taxon>Tracheophyta</taxon>
        <taxon>Spermatophyta</taxon>
        <taxon>Magnoliopsida</taxon>
        <taxon>Liliopsida</taxon>
        <taxon>Zosteraceae</taxon>
        <taxon>Zostera</taxon>
    </lineage>
</organism>
<evidence type="ECO:0000313" key="2">
    <source>
        <dbReference type="Proteomes" id="UP000036987"/>
    </source>
</evidence>